<organism evidence="2">
    <name type="scientific">Sesamum radiatum</name>
    <name type="common">Black benniseed</name>
    <dbReference type="NCBI Taxonomy" id="300843"/>
    <lineage>
        <taxon>Eukaryota</taxon>
        <taxon>Viridiplantae</taxon>
        <taxon>Streptophyta</taxon>
        <taxon>Embryophyta</taxon>
        <taxon>Tracheophyta</taxon>
        <taxon>Spermatophyta</taxon>
        <taxon>Magnoliopsida</taxon>
        <taxon>eudicotyledons</taxon>
        <taxon>Gunneridae</taxon>
        <taxon>Pentapetalae</taxon>
        <taxon>asterids</taxon>
        <taxon>lamiids</taxon>
        <taxon>Lamiales</taxon>
        <taxon>Pedaliaceae</taxon>
        <taxon>Sesamum</taxon>
    </lineage>
</organism>
<accession>A0AAW2JUL3</accession>
<reference evidence="2" key="2">
    <citation type="journal article" date="2024" name="Plant">
        <title>Genomic evolution and insights into agronomic trait innovations of Sesamum species.</title>
        <authorList>
            <person name="Miao H."/>
            <person name="Wang L."/>
            <person name="Qu L."/>
            <person name="Liu H."/>
            <person name="Sun Y."/>
            <person name="Le M."/>
            <person name="Wang Q."/>
            <person name="Wei S."/>
            <person name="Zheng Y."/>
            <person name="Lin W."/>
            <person name="Duan Y."/>
            <person name="Cao H."/>
            <person name="Xiong S."/>
            <person name="Wang X."/>
            <person name="Wei L."/>
            <person name="Li C."/>
            <person name="Ma Q."/>
            <person name="Ju M."/>
            <person name="Zhao R."/>
            <person name="Li G."/>
            <person name="Mu C."/>
            <person name="Tian Q."/>
            <person name="Mei H."/>
            <person name="Zhang T."/>
            <person name="Gao T."/>
            <person name="Zhang H."/>
        </authorList>
    </citation>
    <scope>NUCLEOTIDE SEQUENCE</scope>
    <source>
        <strain evidence="2">G02</strain>
    </source>
</reference>
<comment type="caution">
    <text evidence="2">The sequence shown here is derived from an EMBL/GenBank/DDBJ whole genome shotgun (WGS) entry which is preliminary data.</text>
</comment>
<name>A0AAW2JUL3_SESRA</name>
<evidence type="ECO:0000256" key="1">
    <source>
        <dbReference type="SAM" id="MobiDB-lite"/>
    </source>
</evidence>
<feature type="region of interest" description="Disordered" evidence="1">
    <location>
        <begin position="1"/>
        <end position="24"/>
    </location>
</feature>
<gene>
    <name evidence="2" type="ORF">Sradi_6490700</name>
</gene>
<reference evidence="2" key="1">
    <citation type="submission" date="2020-06" db="EMBL/GenBank/DDBJ databases">
        <authorList>
            <person name="Li T."/>
            <person name="Hu X."/>
            <person name="Zhang T."/>
            <person name="Song X."/>
            <person name="Zhang H."/>
            <person name="Dai N."/>
            <person name="Sheng W."/>
            <person name="Hou X."/>
            <person name="Wei L."/>
        </authorList>
    </citation>
    <scope>NUCLEOTIDE SEQUENCE</scope>
    <source>
        <strain evidence="2">G02</strain>
        <tissue evidence="2">Leaf</tissue>
    </source>
</reference>
<dbReference type="AlphaFoldDB" id="A0AAW2JUL3"/>
<evidence type="ECO:0000313" key="2">
    <source>
        <dbReference type="EMBL" id="KAL0298309.1"/>
    </source>
</evidence>
<protein>
    <submittedName>
        <fullName evidence="2">Uncharacterized protein</fullName>
    </submittedName>
</protein>
<proteinExistence type="predicted"/>
<sequence>MKGHLGMTHGFAPLPPDHGRGRGKIVRSLAPNASDTGEASRLVHQDGDATDICRGAIKPLMP</sequence>
<dbReference type="EMBL" id="JACGWJ010000031">
    <property type="protein sequence ID" value="KAL0298309.1"/>
    <property type="molecule type" value="Genomic_DNA"/>
</dbReference>